<accession>A0A5U9NZB8</accession>
<proteinExistence type="predicted"/>
<sequence length="184" mass="20252">MGTNRWWIVAAFAAVIAIAVLSVLLAMSNATIAEKESDLSVLRSDNNLQSKTIAMQSLDFQRFNQAALETNRLNSLIAASAEKTVIEYREILRREKTCNLPVPAHISLGLLRNAYRLRASAMHTDASGVAEVDDSAITASGLTYCQAVLWIEPLLAEIEKGNNQLSRIESIERQRQAHSSDALQ</sequence>
<evidence type="ECO:0000256" key="1">
    <source>
        <dbReference type="SAM" id="Phobius"/>
    </source>
</evidence>
<organism evidence="2">
    <name type="scientific">Salmonella muenchen</name>
    <dbReference type="NCBI Taxonomy" id="596"/>
    <lineage>
        <taxon>Bacteria</taxon>
        <taxon>Pseudomonadati</taxon>
        <taxon>Pseudomonadota</taxon>
        <taxon>Gammaproteobacteria</taxon>
        <taxon>Enterobacterales</taxon>
        <taxon>Enterobacteriaceae</taxon>
        <taxon>Salmonella</taxon>
    </lineage>
</organism>
<feature type="transmembrane region" description="Helical" evidence="1">
    <location>
        <begin position="6"/>
        <end position="27"/>
    </location>
</feature>
<protein>
    <submittedName>
        <fullName evidence="2">Uncharacterized protein</fullName>
    </submittedName>
</protein>
<name>A0A5U9NZB8_SALMU</name>
<reference evidence="2" key="1">
    <citation type="submission" date="2018-07" db="EMBL/GenBank/DDBJ databases">
        <authorList>
            <person name="Ashton P.M."/>
            <person name="Dallman T."/>
            <person name="Nair S."/>
            <person name="De Pinna E."/>
            <person name="Peters T."/>
            <person name="Grant K."/>
        </authorList>
    </citation>
    <scope>NUCLEOTIDE SEQUENCE</scope>
    <source>
        <strain evidence="2">488731</strain>
    </source>
</reference>
<gene>
    <name evidence="2" type="ORF">DSR33_23160</name>
</gene>
<dbReference type="AlphaFoldDB" id="A0A5U9NZB8"/>
<comment type="caution">
    <text evidence="2">The sequence shown here is derived from an EMBL/GenBank/DDBJ whole genome shotgun (WGS) entry which is preliminary data.</text>
</comment>
<keyword evidence="1" id="KW-0812">Transmembrane</keyword>
<evidence type="ECO:0000313" key="2">
    <source>
        <dbReference type="EMBL" id="EBS3167660.1"/>
    </source>
</evidence>
<dbReference type="EMBL" id="AAGVCK010000027">
    <property type="protein sequence ID" value="EBS3167660.1"/>
    <property type="molecule type" value="Genomic_DNA"/>
</dbReference>
<keyword evidence="1" id="KW-1133">Transmembrane helix</keyword>
<keyword evidence="1" id="KW-0472">Membrane</keyword>